<protein>
    <recommendedName>
        <fullName evidence="2">Peptidase C39 domain-containing protein</fullName>
    </recommendedName>
</protein>
<reference evidence="1" key="1">
    <citation type="submission" date="2018-05" db="EMBL/GenBank/DDBJ databases">
        <authorList>
            <person name="Lanie J.A."/>
            <person name="Ng W.-L."/>
            <person name="Kazmierczak K.M."/>
            <person name="Andrzejewski T.M."/>
            <person name="Davidsen T.M."/>
            <person name="Wayne K.J."/>
            <person name="Tettelin H."/>
            <person name="Glass J.I."/>
            <person name="Rusch D."/>
            <person name="Podicherti R."/>
            <person name="Tsui H.-C.T."/>
            <person name="Winkler M.E."/>
        </authorList>
    </citation>
    <scope>NUCLEOTIDE SEQUENCE</scope>
</reference>
<name>A0A382W7N8_9ZZZZ</name>
<gene>
    <name evidence="1" type="ORF">METZ01_LOCUS406992</name>
</gene>
<proteinExistence type="predicted"/>
<accession>A0A382W7N8</accession>
<sequence>MFGKKENEVLVDHRMAYCVCLTTRRHGVYINREEVEKKFHEDDPPKPFRELNAFLAEKKLEASLINISIDDFKDKNFVFPCAVPFKNGQSIIALGVLQKGDEYFIKYLDPLDPQARQQEVGLNEFEKLWKNIVF</sequence>
<dbReference type="EMBL" id="UINC01157258">
    <property type="protein sequence ID" value="SVD54138.1"/>
    <property type="molecule type" value="Genomic_DNA"/>
</dbReference>
<dbReference type="AlphaFoldDB" id="A0A382W7N8"/>
<evidence type="ECO:0008006" key="2">
    <source>
        <dbReference type="Google" id="ProtNLM"/>
    </source>
</evidence>
<feature type="non-terminal residue" evidence="1">
    <location>
        <position position="134"/>
    </location>
</feature>
<dbReference type="Gene3D" id="3.90.70.10">
    <property type="entry name" value="Cysteine proteinases"/>
    <property type="match status" value="1"/>
</dbReference>
<evidence type="ECO:0000313" key="1">
    <source>
        <dbReference type="EMBL" id="SVD54138.1"/>
    </source>
</evidence>
<organism evidence="1">
    <name type="scientific">marine metagenome</name>
    <dbReference type="NCBI Taxonomy" id="408172"/>
    <lineage>
        <taxon>unclassified sequences</taxon>
        <taxon>metagenomes</taxon>
        <taxon>ecological metagenomes</taxon>
    </lineage>
</organism>